<comment type="caution">
    <text evidence="1">The sequence shown here is derived from an EMBL/GenBank/DDBJ whole genome shotgun (WGS) entry which is preliminary data.</text>
</comment>
<dbReference type="EC" id="5.4.2.12" evidence="1"/>
<dbReference type="CDD" id="cd07067">
    <property type="entry name" value="HP_PGM_like"/>
    <property type="match status" value="1"/>
</dbReference>
<evidence type="ECO:0000313" key="1">
    <source>
        <dbReference type="EMBL" id="MBA8929103.1"/>
    </source>
</evidence>
<keyword evidence="1" id="KW-0413">Isomerase</keyword>
<evidence type="ECO:0000313" key="2">
    <source>
        <dbReference type="Proteomes" id="UP000517916"/>
    </source>
</evidence>
<dbReference type="PANTHER" id="PTHR48100:SF58">
    <property type="entry name" value="PE-PGRS FAMILY PROTEIN PE_PGRS11"/>
    <property type="match status" value="1"/>
</dbReference>
<dbReference type="InterPro" id="IPR050275">
    <property type="entry name" value="PGM_Phosphatase"/>
</dbReference>
<keyword evidence="2" id="KW-1185">Reference proteome</keyword>
<dbReference type="RefSeq" id="WP_318296742.1">
    <property type="nucleotide sequence ID" value="NZ_BAAABQ010000022.1"/>
</dbReference>
<dbReference type="InterPro" id="IPR013078">
    <property type="entry name" value="His_Pase_superF_clade-1"/>
</dbReference>
<name>A0ABR6BQF3_9PSEU</name>
<dbReference type="InterPro" id="IPR001345">
    <property type="entry name" value="PG/BPGM_mutase_AS"/>
</dbReference>
<dbReference type="InterPro" id="IPR029033">
    <property type="entry name" value="His_PPase_superfam"/>
</dbReference>
<dbReference type="PANTHER" id="PTHR48100">
    <property type="entry name" value="BROAD-SPECIFICITY PHOSPHATASE YOR283W-RELATED"/>
    <property type="match status" value="1"/>
</dbReference>
<dbReference type="SMART" id="SM00855">
    <property type="entry name" value="PGAM"/>
    <property type="match status" value="1"/>
</dbReference>
<dbReference type="Gene3D" id="3.40.50.1240">
    <property type="entry name" value="Phosphoglycerate mutase-like"/>
    <property type="match status" value="1"/>
</dbReference>
<organism evidence="1 2">
    <name type="scientific">Kutzneria viridogrisea</name>
    <dbReference type="NCBI Taxonomy" id="47990"/>
    <lineage>
        <taxon>Bacteria</taxon>
        <taxon>Bacillati</taxon>
        <taxon>Actinomycetota</taxon>
        <taxon>Actinomycetes</taxon>
        <taxon>Pseudonocardiales</taxon>
        <taxon>Pseudonocardiaceae</taxon>
        <taxon>Kutzneria</taxon>
    </lineage>
</organism>
<protein>
    <submittedName>
        <fullName evidence="1">Phosphoglycerate mutase</fullName>
        <ecNumber evidence="1">5.4.2.12</ecNumber>
    </submittedName>
</protein>
<dbReference type="Pfam" id="PF00300">
    <property type="entry name" value="His_Phos_1"/>
    <property type="match status" value="1"/>
</dbReference>
<gene>
    <name evidence="1" type="ORF">BC739_006321</name>
</gene>
<dbReference type="GO" id="GO:0004619">
    <property type="term" value="F:phosphoglycerate mutase activity"/>
    <property type="evidence" value="ECO:0007669"/>
    <property type="project" value="UniProtKB-EC"/>
</dbReference>
<sequence>MSTLRLVLVRHGQTPSNVVHALDSKPPGPPLTEQGQQQAVAVGRVLAGEPVSAVYSSVAVRARQTAAAIAEPHGLDVVVVEGVHEVFVGDLECLNDEDSLRTFFGVFTKWTSGEDLDAPMPGGESANQALARFLPVVEQLRQRHADGVVVLVSHGAAIRLASFALADNIPAELAETHLLPNTGRVVLELDPTAAGGWRCLEWAGVPLG</sequence>
<proteinExistence type="predicted"/>
<accession>A0ABR6BQF3</accession>
<dbReference type="EMBL" id="JACJID010000005">
    <property type="protein sequence ID" value="MBA8929103.1"/>
    <property type="molecule type" value="Genomic_DNA"/>
</dbReference>
<reference evidence="1 2" key="1">
    <citation type="submission" date="2020-08" db="EMBL/GenBank/DDBJ databases">
        <title>Genomic Encyclopedia of Archaeal and Bacterial Type Strains, Phase II (KMG-II): from individual species to whole genera.</title>
        <authorList>
            <person name="Goeker M."/>
        </authorList>
    </citation>
    <scope>NUCLEOTIDE SEQUENCE [LARGE SCALE GENOMIC DNA]</scope>
    <source>
        <strain evidence="1 2">DSM 43850</strain>
    </source>
</reference>
<dbReference type="PROSITE" id="PS00175">
    <property type="entry name" value="PG_MUTASE"/>
    <property type="match status" value="1"/>
</dbReference>
<dbReference type="Proteomes" id="UP000517916">
    <property type="component" value="Unassembled WGS sequence"/>
</dbReference>
<dbReference type="SUPFAM" id="SSF53254">
    <property type="entry name" value="Phosphoglycerate mutase-like"/>
    <property type="match status" value="1"/>
</dbReference>